<dbReference type="OrthoDB" id="7062407at2"/>
<evidence type="ECO:0000313" key="1">
    <source>
        <dbReference type="EMBL" id="PQA49459.1"/>
    </source>
</evidence>
<name>A0A2P6AUC4_9GAMM</name>
<sequence>MKFETRVTWEAPLARVLAMITSRAYVEQRLARMDYESFAVLDCQDEADRFAITTRVLGRPSVKLPALAQKFVKTDQPIEIEQTDSWSRDTAAGTLRIVNKSVSVLSISATMKLTEATGITTNTLTWTVECSVPLVGGKLAEMIADDIRAKAAQNELVSRQILADAF</sequence>
<evidence type="ECO:0008006" key="3">
    <source>
        <dbReference type="Google" id="ProtNLM"/>
    </source>
</evidence>
<accession>A0A2P6AUC4</accession>
<dbReference type="EMBL" id="PTQZ01000026">
    <property type="protein sequence ID" value="PQA49459.1"/>
    <property type="molecule type" value="Genomic_DNA"/>
</dbReference>
<dbReference type="Pfam" id="PF10698">
    <property type="entry name" value="DUF2505"/>
    <property type="match status" value="1"/>
</dbReference>
<dbReference type="RefSeq" id="WP_105191259.1">
    <property type="nucleotide sequence ID" value="NZ_PTQZ01000026.1"/>
</dbReference>
<dbReference type="Proteomes" id="UP000243900">
    <property type="component" value="Unassembled WGS sequence"/>
</dbReference>
<reference evidence="2" key="1">
    <citation type="submission" date="2018-02" db="EMBL/GenBank/DDBJ databases">
        <title>Genome sequencing of Solimonas sp. HR-BB.</title>
        <authorList>
            <person name="Lee Y."/>
            <person name="Jeon C.O."/>
        </authorList>
    </citation>
    <scope>NUCLEOTIDE SEQUENCE [LARGE SCALE GENOMIC DNA]</scope>
    <source>
        <strain evidence="2">HR-E</strain>
    </source>
</reference>
<dbReference type="InterPro" id="IPR019639">
    <property type="entry name" value="DUF2505"/>
</dbReference>
<organism evidence="1 2">
    <name type="scientific">Amnimonas aquatica</name>
    <dbReference type="NCBI Taxonomy" id="2094561"/>
    <lineage>
        <taxon>Bacteria</taxon>
        <taxon>Pseudomonadati</taxon>
        <taxon>Pseudomonadota</taxon>
        <taxon>Gammaproteobacteria</taxon>
        <taxon>Moraxellales</taxon>
        <taxon>Moraxellaceae</taxon>
        <taxon>Amnimonas</taxon>
    </lineage>
</organism>
<proteinExistence type="predicted"/>
<protein>
    <recommendedName>
        <fullName evidence="3">DUF2505 domain-containing protein</fullName>
    </recommendedName>
</protein>
<gene>
    <name evidence="1" type="ORF">C5O18_02340</name>
</gene>
<comment type="caution">
    <text evidence="1">The sequence shown here is derived from an EMBL/GenBank/DDBJ whole genome shotgun (WGS) entry which is preliminary data.</text>
</comment>
<keyword evidence="2" id="KW-1185">Reference proteome</keyword>
<evidence type="ECO:0000313" key="2">
    <source>
        <dbReference type="Proteomes" id="UP000243900"/>
    </source>
</evidence>
<dbReference type="AlphaFoldDB" id="A0A2P6AUC4"/>